<sequence length="419" mass="48733">MSFLGRDRPPQRPQPPKAKPVRYWPGKAPAPEAVQSDSDDENEEQDKQQSLEDRTSRTKNAALIDQVAVTSIGSDELVDRRLRRLQASKAQQENEEVDEDEEEEEIEQHKEEEKEEDEEAASSRRLQAREIALARRRKEEEEAERAQQQADEEEESGDDSSEYTDEESEEEEVAPKPLFKPVFVPKTSRVTVTDADKLLEEEEEADRKRDQEREDRRREAHNMVAEELKREIAEAASSIKTLITDIDDTDGLDEEAEFESWKLRELLRIKRDRTEASERELDETEKERRRNMTDAEIMAENSALNPDSQGKSKQRFMQKYFHKGVFYLDEHKDVLEKRDFAEPTLDDRFDKSILPEVMQVKNFGRAGRTKWKHLAAEDTTQYDAGWAQKDNPVNKRGVEKMGGLHQTGFDRPNKKSRGE</sequence>
<evidence type="ECO:0000313" key="3">
    <source>
        <dbReference type="EMBL" id="TPX38328.1"/>
    </source>
</evidence>
<feature type="region of interest" description="Disordered" evidence="1">
    <location>
        <begin position="385"/>
        <end position="419"/>
    </location>
</feature>
<dbReference type="EMBL" id="QEAO01000001">
    <property type="protein sequence ID" value="TPX38328.1"/>
    <property type="molecule type" value="Genomic_DNA"/>
</dbReference>
<dbReference type="Pfam" id="PF06991">
    <property type="entry name" value="MFAP1"/>
    <property type="match status" value="1"/>
</dbReference>
<accession>A0A507CG37</accession>
<feature type="compositionally biased region" description="Low complexity" evidence="1">
    <location>
        <begin position="175"/>
        <end position="186"/>
    </location>
</feature>
<reference evidence="3 4" key="1">
    <citation type="journal article" date="2019" name="Sci. Rep.">
        <title>Comparative genomics of chytrid fungi reveal insights into the obligate biotrophic and pathogenic lifestyle of Synchytrium endobioticum.</title>
        <authorList>
            <person name="van de Vossenberg B.T.L.H."/>
            <person name="Warris S."/>
            <person name="Nguyen H.D.T."/>
            <person name="van Gent-Pelzer M.P.E."/>
            <person name="Joly D.L."/>
            <person name="van de Geest H.C."/>
            <person name="Bonants P.J.M."/>
            <person name="Smith D.S."/>
            <person name="Levesque C.A."/>
            <person name="van der Lee T.A.J."/>
        </authorList>
    </citation>
    <scope>NUCLEOTIDE SEQUENCE [LARGE SCALE GENOMIC DNA]</scope>
    <source>
        <strain evidence="3 4">JEL517</strain>
    </source>
</reference>
<dbReference type="STRING" id="1806994.A0A507CG37"/>
<dbReference type="InterPro" id="IPR009730">
    <property type="entry name" value="MFAP1_C"/>
</dbReference>
<feature type="compositionally biased region" description="Polar residues" evidence="1">
    <location>
        <begin position="302"/>
        <end position="311"/>
    </location>
</feature>
<feature type="compositionally biased region" description="Basic and acidic residues" evidence="1">
    <location>
        <begin position="274"/>
        <end position="293"/>
    </location>
</feature>
<dbReference type="InterPro" id="IPR033194">
    <property type="entry name" value="MFAP1"/>
</dbReference>
<feature type="compositionally biased region" description="Basic and acidic residues" evidence="1">
    <location>
        <begin position="205"/>
        <end position="221"/>
    </location>
</feature>
<dbReference type="AlphaFoldDB" id="A0A507CG37"/>
<dbReference type="GeneID" id="42001342"/>
<feature type="region of interest" description="Disordered" evidence="1">
    <location>
        <begin position="88"/>
        <end position="221"/>
    </location>
</feature>
<organism evidence="3 4">
    <name type="scientific">Synchytrium microbalum</name>
    <dbReference type="NCBI Taxonomy" id="1806994"/>
    <lineage>
        <taxon>Eukaryota</taxon>
        <taxon>Fungi</taxon>
        <taxon>Fungi incertae sedis</taxon>
        <taxon>Chytridiomycota</taxon>
        <taxon>Chytridiomycota incertae sedis</taxon>
        <taxon>Chytridiomycetes</taxon>
        <taxon>Synchytriales</taxon>
        <taxon>Synchytriaceae</taxon>
        <taxon>Synchytrium</taxon>
    </lineage>
</organism>
<feature type="domain" description="Micro-fibrillar-associated protein 1 C-terminal" evidence="2">
    <location>
        <begin position="168"/>
        <end position="379"/>
    </location>
</feature>
<feature type="region of interest" description="Disordered" evidence="1">
    <location>
        <begin position="1"/>
        <end position="62"/>
    </location>
</feature>
<evidence type="ECO:0000256" key="1">
    <source>
        <dbReference type="SAM" id="MobiDB-lite"/>
    </source>
</evidence>
<evidence type="ECO:0000259" key="2">
    <source>
        <dbReference type="Pfam" id="PF06991"/>
    </source>
</evidence>
<feature type="compositionally biased region" description="Basic and acidic residues" evidence="1">
    <location>
        <begin position="45"/>
        <end position="56"/>
    </location>
</feature>
<dbReference type="PANTHER" id="PTHR15327">
    <property type="entry name" value="MICROFIBRIL-ASSOCIATED PROTEIN"/>
    <property type="match status" value="1"/>
</dbReference>
<gene>
    <name evidence="3" type="ORF">SmJEL517_g00115</name>
</gene>
<evidence type="ECO:0000313" key="4">
    <source>
        <dbReference type="Proteomes" id="UP000319731"/>
    </source>
</evidence>
<keyword evidence="4" id="KW-1185">Reference proteome</keyword>
<dbReference type="RefSeq" id="XP_031028042.1">
    <property type="nucleotide sequence ID" value="XM_031166045.1"/>
</dbReference>
<comment type="caution">
    <text evidence="3">The sequence shown here is derived from an EMBL/GenBank/DDBJ whole genome shotgun (WGS) entry which is preliminary data.</text>
</comment>
<dbReference type="Proteomes" id="UP000319731">
    <property type="component" value="Unassembled WGS sequence"/>
</dbReference>
<feature type="compositionally biased region" description="Acidic residues" evidence="1">
    <location>
        <begin position="150"/>
        <end position="172"/>
    </location>
</feature>
<dbReference type="OrthoDB" id="1111734at2759"/>
<name>A0A507CG37_9FUNG</name>
<feature type="region of interest" description="Disordered" evidence="1">
    <location>
        <begin position="274"/>
        <end position="311"/>
    </location>
</feature>
<protein>
    <recommendedName>
        <fullName evidence="2">Micro-fibrillar-associated protein 1 C-terminal domain-containing protein</fullName>
    </recommendedName>
</protein>
<feature type="compositionally biased region" description="Acidic residues" evidence="1">
    <location>
        <begin position="93"/>
        <end position="106"/>
    </location>
</feature>
<proteinExistence type="predicted"/>
<feature type="compositionally biased region" description="Basic and acidic residues" evidence="1">
    <location>
        <begin position="1"/>
        <end position="10"/>
    </location>
</feature>